<evidence type="ECO:0008006" key="5">
    <source>
        <dbReference type="Google" id="ProtNLM"/>
    </source>
</evidence>
<dbReference type="STRING" id="264462.Bd0727"/>
<organism evidence="3 4">
    <name type="scientific">Bdellovibrio bacteriovorus (strain ATCC 15356 / DSM 50701 / NCIMB 9529 / HD100)</name>
    <dbReference type="NCBI Taxonomy" id="264462"/>
    <lineage>
        <taxon>Bacteria</taxon>
        <taxon>Pseudomonadati</taxon>
        <taxon>Bdellovibrionota</taxon>
        <taxon>Bdellovibrionia</taxon>
        <taxon>Bdellovibrionales</taxon>
        <taxon>Pseudobdellovibrionaceae</taxon>
        <taxon>Bdellovibrio</taxon>
    </lineage>
</organism>
<reference evidence="3 4" key="1">
    <citation type="journal article" date="2004" name="Science">
        <title>A predator unmasked: life cycle of Bdellovibrio bacteriovorus from a genomic perspective.</title>
        <authorList>
            <person name="Rendulic S."/>
            <person name="Jagtap P."/>
            <person name="Rosinus A."/>
            <person name="Eppinger M."/>
            <person name="Baar C."/>
            <person name="Lanz C."/>
            <person name="Keller H."/>
            <person name="Lambert C."/>
            <person name="Evans K.J."/>
            <person name="Goesmann A."/>
            <person name="Meyer F."/>
            <person name="Sockett R.E."/>
            <person name="Schuster S.C."/>
        </authorList>
    </citation>
    <scope>NUCLEOTIDE SEQUENCE [LARGE SCALE GENOMIC DNA]</scope>
    <source>
        <strain evidence="4">ATCC 15356 / DSM 50701 / NCIMB 9529 / HD100</strain>
    </source>
</reference>
<dbReference type="SUPFAM" id="SSF101898">
    <property type="entry name" value="NHL repeat"/>
    <property type="match status" value="2"/>
</dbReference>
<evidence type="ECO:0000313" key="4">
    <source>
        <dbReference type="Proteomes" id="UP000008080"/>
    </source>
</evidence>
<keyword evidence="4" id="KW-1185">Reference proteome</keyword>
<evidence type="ECO:0000256" key="1">
    <source>
        <dbReference type="ARBA" id="ARBA00022737"/>
    </source>
</evidence>
<name>Q6MPW2_BDEBA</name>
<dbReference type="PANTHER" id="PTHR13833">
    <property type="match status" value="1"/>
</dbReference>
<dbReference type="InterPro" id="IPR011042">
    <property type="entry name" value="6-blade_b-propeller_TolB-like"/>
</dbReference>
<dbReference type="Proteomes" id="UP000008080">
    <property type="component" value="Chromosome"/>
</dbReference>
<dbReference type="eggNOG" id="COG3386">
    <property type="taxonomic scope" value="Bacteria"/>
</dbReference>
<evidence type="ECO:0000256" key="2">
    <source>
        <dbReference type="PROSITE-ProRule" id="PRU00504"/>
    </source>
</evidence>
<dbReference type="KEGG" id="bba:Bd0727"/>
<dbReference type="Gene3D" id="2.120.10.30">
    <property type="entry name" value="TolB, C-terminal domain"/>
    <property type="match status" value="6"/>
</dbReference>
<dbReference type="EMBL" id="BX842647">
    <property type="protein sequence ID" value="CAE78685.1"/>
    <property type="molecule type" value="Genomic_DNA"/>
</dbReference>
<accession>Q6MPW2</accession>
<keyword evidence="1" id="KW-0677">Repeat</keyword>
<dbReference type="eggNOG" id="COG3391">
    <property type="taxonomic scope" value="Bacteria"/>
</dbReference>
<feature type="repeat" description="NHL" evidence="2">
    <location>
        <begin position="405"/>
        <end position="435"/>
    </location>
</feature>
<dbReference type="HOGENOM" id="CLU_389175_0_0_7"/>
<dbReference type="PANTHER" id="PTHR13833:SF71">
    <property type="entry name" value="NHL DOMAIN-CONTAINING PROTEIN"/>
    <property type="match status" value="1"/>
</dbReference>
<proteinExistence type="predicted"/>
<gene>
    <name evidence="3" type="ordered locus">Bd0727</name>
</gene>
<evidence type="ECO:0000313" key="3">
    <source>
        <dbReference type="EMBL" id="CAE78685.1"/>
    </source>
</evidence>
<dbReference type="Pfam" id="PF01436">
    <property type="entry name" value="NHL"/>
    <property type="match status" value="2"/>
</dbReference>
<dbReference type="CDD" id="cd14953">
    <property type="entry name" value="NHL_like_1"/>
    <property type="match status" value="2"/>
</dbReference>
<sequence>MFRGLKALTKWQDPGGRMLKKVTTFAALVSSLLLSMNALGFGGGFWQKRHVGLQLLAGQFDASAMINGPLSIARFREPRDAVVNAAGDIFIVDSNASVIRKISNGVVSTFAGKFGVFDHADGTGDSARFDYPTGITIDGSGNLFVTEGNNHTIRKITPAAVVTTVAGSPGNAGTADGTGSAARFNNPEDITLAADGNFYITDKNNNMIRKMTPAGVVTTFAGDGTYGCTDGTGAAAHFNYPTGIVGDSAGNLFVVCSSCSTIRKITPAGVVTTFAGQAYTTGAVDGTGTAARFSWPVGITIDSSDNLYVADYSNSAIRKVTSSAVVSNFAGSYGDYGAVDGTGTAARFAGPAGVGIDASGNLFVTDSDNASIRKVTPARVVTLVAGSLAGDSDGSADGTGTAASFHSPEGVAADPAGNLYVADTMNRTIRKITPSGNVTTIAGSPGQIGSADGTGAAARFSYPTKLTVAEDGNIYVADEYRIRKLTPGGVVTSLAGDYDNSGSADGTGTSARFGGVAGIASDGAGSLYVSDSGNYTVRKVTLAGVVTTLAGQVGIQGSDDGTGTGATFSRVAGITVTPSGNIFVADTDNNVIRKITVAGVVTTFAGAAGQGGNDDGMGSNARFSQPHFVATDSSGNLYVAEWGEATIRKITSGAVVTTIAGVLSTSPGYTGSLSNGVKQSEIGSAFSICVSGRRIIFVGENIVKWVPRP</sequence>
<dbReference type="InterPro" id="IPR001258">
    <property type="entry name" value="NHL_repeat"/>
</dbReference>
<dbReference type="AlphaFoldDB" id="Q6MPW2"/>
<protein>
    <recommendedName>
        <fullName evidence="5">SMP-30/Gluconolactonase/LRE-like region domain-containing protein</fullName>
    </recommendedName>
</protein>
<dbReference type="PROSITE" id="PS51125">
    <property type="entry name" value="NHL"/>
    <property type="match status" value="1"/>
</dbReference>